<sequence>MFYYGTFSEFHPREELNAWGFRTLTGAF</sequence>
<dbReference type="EMBL" id="GBXM01024560">
    <property type="protein sequence ID" value="JAH84017.1"/>
    <property type="molecule type" value="Transcribed_RNA"/>
</dbReference>
<evidence type="ECO:0000313" key="1">
    <source>
        <dbReference type="EMBL" id="JAH84017.1"/>
    </source>
</evidence>
<dbReference type="AlphaFoldDB" id="A0A0E9W0Y0"/>
<organism evidence="1">
    <name type="scientific">Anguilla anguilla</name>
    <name type="common">European freshwater eel</name>
    <name type="synonym">Muraena anguilla</name>
    <dbReference type="NCBI Taxonomy" id="7936"/>
    <lineage>
        <taxon>Eukaryota</taxon>
        <taxon>Metazoa</taxon>
        <taxon>Chordata</taxon>
        <taxon>Craniata</taxon>
        <taxon>Vertebrata</taxon>
        <taxon>Euteleostomi</taxon>
        <taxon>Actinopterygii</taxon>
        <taxon>Neopterygii</taxon>
        <taxon>Teleostei</taxon>
        <taxon>Anguilliformes</taxon>
        <taxon>Anguillidae</taxon>
        <taxon>Anguilla</taxon>
    </lineage>
</organism>
<accession>A0A0E9W0Y0</accession>
<protein>
    <submittedName>
        <fullName evidence="1">Uncharacterized protein</fullName>
    </submittedName>
</protein>
<name>A0A0E9W0Y0_ANGAN</name>
<proteinExistence type="predicted"/>
<reference evidence="1" key="1">
    <citation type="submission" date="2014-11" db="EMBL/GenBank/DDBJ databases">
        <authorList>
            <person name="Amaro Gonzalez C."/>
        </authorList>
    </citation>
    <scope>NUCLEOTIDE SEQUENCE</scope>
</reference>
<reference evidence="1" key="2">
    <citation type="journal article" date="2015" name="Fish Shellfish Immunol.">
        <title>Early steps in the European eel (Anguilla anguilla)-Vibrio vulnificus interaction in the gills: Role of the RtxA13 toxin.</title>
        <authorList>
            <person name="Callol A."/>
            <person name="Pajuelo D."/>
            <person name="Ebbesson L."/>
            <person name="Teles M."/>
            <person name="MacKenzie S."/>
            <person name="Amaro C."/>
        </authorList>
    </citation>
    <scope>NUCLEOTIDE SEQUENCE</scope>
</reference>